<feature type="domain" description="NAD-dependent epimerase/dehydratase" evidence="1">
    <location>
        <begin position="6"/>
        <end position="182"/>
    </location>
</feature>
<dbReference type="SUPFAM" id="SSF51735">
    <property type="entry name" value="NAD(P)-binding Rossmann-fold domains"/>
    <property type="match status" value="1"/>
</dbReference>
<dbReference type="EMBL" id="CAEZUL010000057">
    <property type="protein sequence ID" value="CAB4599325.1"/>
    <property type="molecule type" value="Genomic_DNA"/>
</dbReference>
<evidence type="ECO:0000259" key="1">
    <source>
        <dbReference type="Pfam" id="PF01370"/>
    </source>
</evidence>
<dbReference type="AlphaFoldDB" id="A0A6J6GKA8"/>
<accession>A0A6J6GKA8</accession>
<gene>
    <name evidence="2" type="ORF">UFOPK1808_00652</name>
</gene>
<dbReference type="InterPro" id="IPR036291">
    <property type="entry name" value="NAD(P)-bd_dom_sf"/>
</dbReference>
<evidence type="ECO:0000313" key="2">
    <source>
        <dbReference type="EMBL" id="CAB4599325.1"/>
    </source>
</evidence>
<dbReference type="Gene3D" id="3.40.50.720">
    <property type="entry name" value="NAD(P)-binding Rossmann-like Domain"/>
    <property type="match status" value="1"/>
</dbReference>
<proteinExistence type="predicted"/>
<dbReference type="InterPro" id="IPR001509">
    <property type="entry name" value="Epimerase_deHydtase"/>
</dbReference>
<name>A0A6J6GKA8_9ZZZZ</name>
<sequence>MKGRRVLVTGMGGELGSLVASMAENSEWAGDIMGFDVDPPRRMLKRSKFVRVAPTEHDRIAQLIHDFNPHVLLHVGVWEPHARLATSEAESCTELVAKAVFDAAHEVDSLETAVVRSGIEIYGSGSYSPQIAVETTPIAPNTVYGNMCRNIEDQASELRNARGINVCTLRLAPVLGAHVPSPLGRLLRLPAIPYYGLGNPIFSVVEDFDAATAFMQGAQRDADGVVNIVANGAISMLRATSIGRRLPLPSFGPGWWFAKNVSSVAGAPMPDHVADLIQNGRLAASNEASHLLRFAPRHSTTEVVTNLYQWPSIERIPARKQVA</sequence>
<reference evidence="2" key="1">
    <citation type="submission" date="2020-05" db="EMBL/GenBank/DDBJ databases">
        <authorList>
            <person name="Chiriac C."/>
            <person name="Salcher M."/>
            <person name="Ghai R."/>
            <person name="Kavagutti S V."/>
        </authorList>
    </citation>
    <scope>NUCLEOTIDE SEQUENCE</scope>
</reference>
<protein>
    <submittedName>
        <fullName evidence="2">Unannotated protein</fullName>
    </submittedName>
</protein>
<dbReference type="Pfam" id="PF01370">
    <property type="entry name" value="Epimerase"/>
    <property type="match status" value="1"/>
</dbReference>
<organism evidence="2">
    <name type="scientific">freshwater metagenome</name>
    <dbReference type="NCBI Taxonomy" id="449393"/>
    <lineage>
        <taxon>unclassified sequences</taxon>
        <taxon>metagenomes</taxon>
        <taxon>ecological metagenomes</taxon>
    </lineage>
</organism>